<comment type="caution">
    <text evidence="1">The sequence shown here is derived from an EMBL/GenBank/DDBJ whole genome shotgun (WGS) entry which is preliminary data.</text>
</comment>
<dbReference type="EMBL" id="QEFD01000114">
    <property type="protein sequence ID" value="PVU76261.1"/>
    <property type="molecule type" value="Genomic_DNA"/>
</dbReference>
<dbReference type="SUPFAM" id="SSF88723">
    <property type="entry name" value="PIN domain-like"/>
    <property type="match status" value="1"/>
</dbReference>
<sequence length="111" mass="13479">MMRKRNKGEFPMSKDRVLSLVKHEGIPIIFDLSLKGFYYWCKNRLKYLGFNPFITPYKYDHQIMIYARLIQGYIITTDKDFLKCERAIILKVDKYEKMYVKMLKELHEKLS</sequence>
<organism evidence="1 2">
    <name type="scientific">Acidianus hospitalis</name>
    <dbReference type="NCBI Taxonomy" id="563177"/>
    <lineage>
        <taxon>Archaea</taxon>
        <taxon>Thermoproteota</taxon>
        <taxon>Thermoprotei</taxon>
        <taxon>Sulfolobales</taxon>
        <taxon>Sulfolobaceae</taxon>
        <taxon>Acidianus</taxon>
    </lineage>
</organism>
<dbReference type="Proteomes" id="UP000245638">
    <property type="component" value="Unassembled WGS sequence"/>
</dbReference>
<evidence type="ECO:0008006" key="3">
    <source>
        <dbReference type="Google" id="ProtNLM"/>
    </source>
</evidence>
<accession>A0A2T9X879</accession>
<protein>
    <recommendedName>
        <fullName evidence="3">DUF5615 domain-containing protein</fullName>
    </recommendedName>
</protein>
<evidence type="ECO:0000313" key="1">
    <source>
        <dbReference type="EMBL" id="PVU76261.1"/>
    </source>
</evidence>
<proteinExistence type="predicted"/>
<dbReference type="AlphaFoldDB" id="A0A2T9X879"/>
<gene>
    <name evidence="1" type="ORF">DDW13_03695</name>
</gene>
<reference evidence="1 2" key="1">
    <citation type="journal article" date="2015" name="Appl. Environ. Microbiol.">
        <title>Nanoarchaeota, Their Sulfolobales Host, and Nanoarchaeota Virus Distribution across Yellowstone National Park Hot Springs.</title>
        <authorList>
            <person name="Munson-McGee J.H."/>
            <person name="Field E.K."/>
            <person name="Bateson M."/>
            <person name="Rooney C."/>
            <person name="Stepanauskas R."/>
            <person name="Young M.J."/>
        </authorList>
    </citation>
    <scope>NUCLEOTIDE SEQUENCE [LARGE SCALE GENOMIC DNA]</scope>
    <source>
        <strain evidence="1">SCGC AC-742_N10</strain>
    </source>
</reference>
<dbReference type="InterPro" id="IPR029060">
    <property type="entry name" value="PIN-like_dom_sf"/>
</dbReference>
<name>A0A2T9X879_9CREN</name>
<evidence type="ECO:0000313" key="2">
    <source>
        <dbReference type="Proteomes" id="UP000245638"/>
    </source>
</evidence>